<reference evidence="4" key="1">
    <citation type="journal article" date="2019" name="Int. J. Syst. Evol. Microbiol.">
        <title>The Global Catalogue of Microorganisms (GCM) 10K type strain sequencing project: providing services to taxonomists for standard genome sequencing and annotation.</title>
        <authorList>
            <consortium name="The Broad Institute Genomics Platform"/>
            <consortium name="The Broad Institute Genome Sequencing Center for Infectious Disease"/>
            <person name="Wu L."/>
            <person name="Ma J."/>
        </authorList>
    </citation>
    <scope>NUCLEOTIDE SEQUENCE [LARGE SCALE GENOMIC DNA]</scope>
    <source>
        <strain evidence="4">KCTC 42805</strain>
    </source>
</reference>
<dbReference type="InterPro" id="IPR024624">
    <property type="entry name" value="Pyridox_Oxase_Alr4036_FMN-bd"/>
</dbReference>
<name>A0ABW5M293_9BACT</name>
<sequence>MNQPNEPTATIGDTDRSLADLERDTWQQLSAALSQDKDGFKTMTLATSTNTGADARTVVLRQVDEVHKYLWFHTDARAEKVIQLEAHPNATLLLWDENRQVQLRLHIETRLHTDDYVADEHWENLWVGGRKSYLSERTPGSEQPAPYPGFPEHLGENLPSEQESKAGRINFAVIECRVLIMEYLHLSRKGQTRAQFQYEPVGKMVWLAP</sequence>
<dbReference type="SUPFAM" id="SSF50475">
    <property type="entry name" value="FMN-binding split barrel"/>
    <property type="match status" value="1"/>
</dbReference>
<evidence type="ECO:0000313" key="3">
    <source>
        <dbReference type="EMBL" id="MFD2570404.1"/>
    </source>
</evidence>
<dbReference type="Gene3D" id="2.30.110.10">
    <property type="entry name" value="Electron Transport, Fmn-binding Protein, Chain A"/>
    <property type="match status" value="1"/>
</dbReference>
<comment type="caution">
    <text evidence="3">The sequence shown here is derived from an EMBL/GenBank/DDBJ whole genome shotgun (WGS) entry which is preliminary data.</text>
</comment>
<dbReference type="RefSeq" id="WP_381521047.1">
    <property type="nucleotide sequence ID" value="NZ_JBHULN010000003.1"/>
</dbReference>
<gene>
    <name evidence="3" type="ORF">ACFSUS_07145</name>
</gene>
<proteinExistence type="predicted"/>
<evidence type="ECO:0000259" key="2">
    <source>
        <dbReference type="Pfam" id="PF12766"/>
    </source>
</evidence>
<evidence type="ECO:0000313" key="4">
    <source>
        <dbReference type="Proteomes" id="UP001597469"/>
    </source>
</evidence>
<evidence type="ECO:0000256" key="1">
    <source>
        <dbReference type="SAM" id="MobiDB-lite"/>
    </source>
</evidence>
<feature type="region of interest" description="Disordered" evidence="1">
    <location>
        <begin position="136"/>
        <end position="162"/>
    </location>
</feature>
<dbReference type="Proteomes" id="UP001597469">
    <property type="component" value="Unassembled WGS sequence"/>
</dbReference>
<dbReference type="Pfam" id="PF12766">
    <property type="entry name" value="Pyridox_oxase_2"/>
    <property type="match status" value="1"/>
</dbReference>
<accession>A0ABW5M293</accession>
<keyword evidence="4" id="KW-1185">Reference proteome</keyword>
<organism evidence="3 4">
    <name type="scientific">Spirosoma soli</name>
    <dbReference type="NCBI Taxonomy" id="1770529"/>
    <lineage>
        <taxon>Bacteria</taxon>
        <taxon>Pseudomonadati</taxon>
        <taxon>Bacteroidota</taxon>
        <taxon>Cytophagia</taxon>
        <taxon>Cytophagales</taxon>
        <taxon>Cytophagaceae</taxon>
        <taxon>Spirosoma</taxon>
    </lineage>
</organism>
<dbReference type="EMBL" id="JBHULN010000003">
    <property type="protein sequence ID" value="MFD2570404.1"/>
    <property type="molecule type" value="Genomic_DNA"/>
</dbReference>
<feature type="domain" description="Pyridoxamine 5'-phosphate oxidase Alr4036 family FMN-binding" evidence="2">
    <location>
        <begin position="25"/>
        <end position="106"/>
    </location>
</feature>
<protein>
    <submittedName>
        <fullName evidence="3">Pyridoxamine 5'-phosphate oxidase family protein</fullName>
    </submittedName>
</protein>
<dbReference type="InterPro" id="IPR012349">
    <property type="entry name" value="Split_barrel_FMN-bd"/>
</dbReference>